<evidence type="ECO:0000259" key="2">
    <source>
        <dbReference type="Pfam" id="PF02311"/>
    </source>
</evidence>
<dbReference type="SUPFAM" id="SSF51182">
    <property type="entry name" value="RmlC-like cupins"/>
    <property type="match status" value="1"/>
</dbReference>
<dbReference type="InterPro" id="IPR003313">
    <property type="entry name" value="AraC-bd"/>
</dbReference>
<dbReference type="AlphaFoldDB" id="A0A1N7M658"/>
<feature type="domain" description="AraC-type arabinose-binding/dimerisation" evidence="2">
    <location>
        <begin position="40"/>
        <end position="89"/>
    </location>
</feature>
<keyword evidence="4" id="KW-1185">Reference proteome</keyword>
<keyword evidence="1" id="KW-0238">DNA-binding</keyword>
<name>A0A1N7M658_9BACL</name>
<dbReference type="Proteomes" id="UP000186156">
    <property type="component" value="Unassembled WGS sequence"/>
</dbReference>
<evidence type="ECO:0000256" key="1">
    <source>
        <dbReference type="ARBA" id="ARBA00023125"/>
    </source>
</evidence>
<evidence type="ECO:0000313" key="4">
    <source>
        <dbReference type="Proteomes" id="UP000186156"/>
    </source>
</evidence>
<dbReference type="GO" id="GO:0006355">
    <property type="term" value="P:regulation of DNA-templated transcription"/>
    <property type="evidence" value="ECO:0007669"/>
    <property type="project" value="InterPro"/>
</dbReference>
<dbReference type="InterPro" id="IPR011051">
    <property type="entry name" value="RmlC_Cupin_sf"/>
</dbReference>
<dbReference type="InterPro" id="IPR014710">
    <property type="entry name" value="RmlC-like_jellyroll"/>
</dbReference>
<dbReference type="Gene3D" id="2.60.120.10">
    <property type="entry name" value="Jelly Rolls"/>
    <property type="match status" value="1"/>
</dbReference>
<gene>
    <name evidence="3" type="ORF">SAMN05421799_104248</name>
</gene>
<dbReference type="GO" id="GO:0003677">
    <property type="term" value="F:DNA binding"/>
    <property type="evidence" value="ECO:0007669"/>
    <property type="project" value="UniProtKB-KW"/>
</dbReference>
<dbReference type="STRING" id="252246.SAMN05421799_104248"/>
<protein>
    <submittedName>
        <fullName evidence="3">AraC-like ligand binding domain-containing protein</fullName>
    </submittedName>
</protein>
<reference evidence="4" key="1">
    <citation type="submission" date="2017-01" db="EMBL/GenBank/DDBJ databases">
        <authorList>
            <person name="Varghese N."/>
            <person name="Submissions S."/>
        </authorList>
    </citation>
    <scope>NUCLEOTIDE SEQUENCE [LARGE SCALE GENOMIC DNA]</scope>
    <source>
        <strain evidence="4">DSM 16176</strain>
    </source>
</reference>
<dbReference type="Pfam" id="PF02311">
    <property type="entry name" value="AraC_binding"/>
    <property type="match status" value="1"/>
</dbReference>
<proteinExistence type="predicted"/>
<sequence length="100" mass="11047">MTEFDKPRVLRGTPISLEAAIYSLLPETGSVEVQRDTPGRHPPHAHGTHEILLIVEGNITFHIADKDYVCTSGDRLYLPAHTLHASTAGEKSCIYIIAQR</sequence>
<organism evidence="3 4">
    <name type="scientific">Alicyclobacillus vulcanalis</name>
    <dbReference type="NCBI Taxonomy" id="252246"/>
    <lineage>
        <taxon>Bacteria</taxon>
        <taxon>Bacillati</taxon>
        <taxon>Bacillota</taxon>
        <taxon>Bacilli</taxon>
        <taxon>Bacillales</taxon>
        <taxon>Alicyclobacillaceae</taxon>
        <taxon>Alicyclobacillus</taxon>
    </lineage>
</organism>
<evidence type="ECO:0000313" key="3">
    <source>
        <dbReference type="EMBL" id="SIS81451.1"/>
    </source>
</evidence>
<dbReference type="OrthoDB" id="9798709at2"/>
<dbReference type="RefSeq" id="WP_076346434.1">
    <property type="nucleotide sequence ID" value="NZ_FTOO01000004.1"/>
</dbReference>
<accession>A0A1N7M658</accession>
<dbReference type="EMBL" id="FTOO01000004">
    <property type="protein sequence ID" value="SIS81451.1"/>
    <property type="molecule type" value="Genomic_DNA"/>
</dbReference>